<dbReference type="SUPFAM" id="SSF82714">
    <property type="entry name" value="Multidrug efflux transporter AcrB TolC docking domain, DN and DC subdomains"/>
    <property type="match status" value="2"/>
</dbReference>
<keyword evidence="1" id="KW-0812">Transmembrane</keyword>
<reference evidence="2 3" key="1">
    <citation type="submission" date="2015-11" db="EMBL/GenBank/DDBJ databases">
        <title>Genomic analysis of 38 Legionella species identifies large and diverse effector repertoires.</title>
        <authorList>
            <person name="Burstein D."/>
            <person name="Amaro F."/>
            <person name="Zusman T."/>
            <person name="Lifshitz Z."/>
            <person name="Cohen O."/>
            <person name="Gilbert J.A."/>
            <person name="Pupko T."/>
            <person name="Shuman H.A."/>
            <person name="Segal G."/>
        </authorList>
    </citation>
    <scope>NUCLEOTIDE SEQUENCE [LARGE SCALE GENOMIC DNA]</scope>
    <source>
        <strain evidence="2 3">ORW</strain>
    </source>
</reference>
<feature type="transmembrane region" description="Helical" evidence="1">
    <location>
        <begin position="485"/>
        <end position="510"/>
    </location>
</feature>
<dbReference type="PATRIC" id="fig|28084.5.peg.2489"/>
<gene>
    <name evidence="2" type="primary">helA_2</name>
    <name evidence="2" type="ORF">Lche_2297</name>
</gene>
<feature type="transmembrane region" description="Helical" evidence="1">
    <location>
        <begin position="434"/>
        <end position="454"/>
    </location>
</feature>
<feature type="transmembrane region" description="Helical" evidence="1">
    <location>
        <begin position="516"/>
        <end position="536"/>
    </location>
</feature>
<dbReference type="PANTHER" id="PTHR32063:SF16">
    <property type="entry name" value="CATION EFFLUX SYSTEM (ACRB_ACRD_ACRF FAMILY)"/>
    <property type="match status" value="1"/>
</dbReference>
<dbReference type="GO" id="GO:0042910">
    <property type="term" value="F:xenobiotic transmembrane transporter activity"/>
    <property type="evidence" value="ECO:0007669"/>
    <property type="project" value="TreeGrafter"/>
</dbReference>
<feature type="transmembrane region" description="Helical" evidence="1">
    <location>
        <begin position="963"/>
        <end position="982"/>
    </location>
</feature>
<dbReference type="SUPFAM" id="SSF82866">
    <property type="entry name" value="Multidrug efflux transporter AcrB transmembrane domain"/>
    <property type="match status" value="2"/>
</dbReference>
<sequence length="1119" mass="124415">MRVANKEMFSQLFQQKMHRSTWILNKNISHKPLLNSAGQMARAFIHSKLTLLIILSSLLFGALALEFTPRTYNPEIVVPVVAISVSRPGSDAQEMLHQIVRPLEGLMASIPGVDHTYGMAMNDNALVTVRFKVNENEENSLVKVYNQINSNMDKMPSGTLMPLIQSISLYDVPLLTITLSSSQYSSTQLQNMATTVLEQLRGVPQVGKSWVMGASPSALRVWLDPDKMAAHFIPLQKIKQALEINNISLNAGKLEPDLREVPLRIEGNLISAEELNQIIIGVDNGKPVLLKDVARVELAPAEEQIRSYLAFGPSASNQPTGVLKPAVTLALARQKGSNGVVVANAILERLKLVKESHIIPSDVTTTVTRNYGDDANDAVNTLIEHLGIAITSVVLLLMLFLGWREASIVIFSIPLILCIVLGIGWISGQTINRITLFALILSLGLLVDDSIVVIENIHRHMMQKAQHNLTRLIVYAANEIGKPTIIATFTVILALIPMAFVSGMMGPFMAPIPFNAPLAMLTSLIIAYTVVPYLAYQWLKTKHRAYLHSGNQATISEEKHHLSLIHKIYIYLFTGLLKSRWIRYSFYVFIFALLFLVLLQPLWQFIRPSGTNGPLSPLGVELKMLPDDNVNTFLLEVNSGAGSALEQTRKIADDISNVLAQNHFITNYQLFLGQAAPEDFAAMVRGDAMNTGPHYAQIRVNLINKHERTIGSHEIAQQVYDSLSEVRHTYPLAHIKLFESPPGPPVRSQMEAGLYGPNYNQLRELGQYISNTLYPQIYGMINIDNSVTEDLTEYKLLINRNAAVFSGLLPNALANEIRSYFKGVNVGSGHRPGLLEPENIILRLPRITRNNITSLKKLYLLNQQNQLIPLSRIVDFKNVIQEKPLFTRDQHQVVYVTGEMLRSSPAYAVATITQMLHHEKLPHDIHLTVGNLGFTEEQPQNITKNQLLWLGEMRLTLDVFRDLGSAFIVAIVLIYILLTGFYRSFFIPLIIMGAIPLTIIGVFPGHWIMHQPFTATSMIGVIALAGIVVRNSLLLIDFILEKQRAGYSIESAVTESGVVRLLPILLTAFAIILGSAVMLSDPVFGGLAISLIFGAFASTILTLFLIPLIYLGWWKWRNS</sequence>
<feature type="transmembrane region" description="Helical" evidence="1">
    <location>
        <begin position="1086"/>
        <end position="1113"/>
    </location>
</feature>
<comment type="caution">
    <text evidence="2">The sequence shown here is derived from an EMBL/GenBank/DDBJ whole genome shotgun (WGS) entry which is preliminary data.</text>
</comment>
<feature type="transmembrane region" description="Helical" evidence="1">
    <location>
        <begin position="989"/>
        <end position="1009"/>
    </location>
</feature>
<feature type="transmembrane region" description="Helical" evidence="1">
    <location>
        <begin position="1061"/>
        <end position="1080"/>
    </location>
</feature>
<dbReference type="InterPro" id="IPR001036">
    <property type="entry name" value="Acrflvin-R"/>
</dbReference>
<protein>
    <submittedName>
        <fullName evidence="2">HelA protein</fullName>
    </submittedName>
</protein>
<dbReference type="Proteomes" id="UP000054921">
    <property type="component" value="Unassembled WGS sequence"/>
</dbReference>
<proteinExistence type="predicted"/>
<dbReference type="Pfam" id="PF00873">
    <property type="entry name" value="ACR_tran"/>
    <property type="match status" value="1"/>
</dbReference>
<dbReference type="SUPFAM" id="SSF82693">
    <property type="entry name" value="Multidrug efflux transporter AcrB pore domain, PN1, PN2, PC1 and PC2 subdomains"/>
    <property type="match status" value="3"/>
</dbReference>
<dbReference type="Gene3D" id="1.20.1640.10">
    <property type="entry name" value="Multidrug efflux transporter AcrB transmembrane domain"/>
    <property type="match status" value="2"/>
</dbReference>
<feature type="transmembrane region" description="Helical" evidence="1">
    <location>
        <begin position="408"/>
        <end position="428"/>
    </location>
</feature>
<evidence type="ECO:0000313" key="3">
    <source>
        <dbReference type="Proteomes" id="UP000054921"/>
    </source>
</evidence>
<dbReference type="Gene3D" id="3.30.70.1440">
    <property type="entry name" value="Multidrug efflux transporter AcrB pore domain"/>
    <property type="match status" value="1"/>
</dbReference>
<dbReference type="PANTHER" id="PTHR32063">
    <property type="match status" value="1"/>
</dbReference>
<dbReference type="EMBL" id="LNXW01000013">
    <property type="protein sequence ID" value="KTC80277.1"/>
    <property type="molecule type" value="Genomic_DNA"/>
</dbReference>
<accession>A0A0W0SBN5</accession>
<organism evidence="2 3">
    <name type="scientific">Legionella cherrii</name>
    <dbReference type="NCBI Taxonomy" id="28084"/>
    <lineage>
        <taxon>Bacteria</taxon>
        <taxon>Pseudomonadati</taxon>
        <taxon>Pseudomonadota</taxon>
        <taxon>Gammaproteobacteria</taxon>
        <taxon>Legionellales</taxon>
        <taxon>Legionellaceae</taxon>
        <taxon>Legionella</taxon>
    </lineage>
</organism>
<dbReference type="Gene3D" id="3.30.2090.10">
    <property type="entry name" value="Multidrug efflux transporter AcrB TolC docking domain, DN and DC subdomains"/>
    <property type="match status" value="2"/>
</dbReference>
<name>A0A0W0SBN5_9GAMM</name>
<feature type="transmembrane region" description="Helical" evidence="1">
    <location>
        <begin position="382"/>
        <end position="401"/>
    </location>
</feature>
<dbReference type="PRINTS" id="PR00702">
    <property type="entry name" value="ACRIFLAVINRP"/>
</dbReference>
<evidence type="ECO:0000313" key="2">
    <source>
        <dbReference type="EMBL" id="KTC80277.1"/>
    </source>
</evidence>
<keyword evidence="1" id="KW-0472">Membrane</keyword>
<dbReference type="GO" id="GO:0005886">
    <property type="term" value="C:plasma membrane"/>
    <property type="evidence" value="ECO:0007669"/>
    <property type="project" value="TreeGrafter"/>
</dbReference>
<dbReference type="Gene3D" id="3.30.70.1430">
    <property type="entry name" value="Multidrug efflux transporter AcrB pore domain"/>
    <property type="match status" value="2"/>
</dbReference>
<feature type="transmembrane region" description="Helical" evidence="1">
    <location>
        <begin position="584"/>
        <end position="603"/>
    </location>
</feature>
<evidence type="ECO:0000256" key="1">
    <source>
        <dbReference type="SAM" id="Phobius"/>
    </source>
</evidence>
<feature type="transmembrane region" description="Helical" evidence="1">
    <location>
        <begin position="1015"/>
        <end position="1040"/>
    </location>
</feature>
<keyword evidence="1" id="KW-1133">Transmembrane helix</keyword>
<dbReference type="AlphaFoldDB" id="A0A0W0SBN5"/>
<dbReference type="Gene3D" id="3.30.70.1320">
    <property type="entry name" value="Multidrug efflux transporter AcrB pore domain like"/>
    <property type="match status" value="1"/>
</dbReference>
<dbReference type="InterPro" id="IPR027463">
    <property type="entry name" value="AcrB_DN_DC_subdom"/>
</dbReference>
<dbReference type="STRING" id="28084.Lche_2297"/>